<evidence type="ECO:0008006" key="4">
    <source>
        <dbReference type="Google" id="ProtNLM"/>
    </source>
</evidence>
<evidence type="ECO:0000313" key="2">
    <source>
        <dbReference type="EMBL" id="KAL1603279.1"/>
    </source>
</evidence>
<dbReference type="Proteomes" id="UP001521222">
    <property type="component" value="Unassembled WGS sequence"/>
</dbReference>
<proteinExistence type="predicted"/>
<comment type="caution">
    <text evidence="2">The sequence shown here is derived from an EMBL/GenBank/DDBJ whole genome shotgun (WGS) entry which is preliminary data.</text>
</comment>
<organism evidence="2 3">
    <name type="scientific">Nothophoma quercina</name>
    <dbReference type="NCBI Taxonomy" id="749835"/>
    <lineage>
        <taxon>Eukaryota</taxon>
        <taxon>Fungi</taxon>
        <taxon>Dikarya</taxon>
        <taxon>Ascomycota</taxon>
        <taxon>Pezizomycotina</taxon>
        <taxon>Dothideomycetes</taxon>
        <taxon>Pleosporomycetidae</taxon>
        <taxon>Pleosporales</taxon>
        <taxon>Pleosporineae</taxon>
        <taxon>Didymellaceae</taxon>
        <taxon>Nothophoma</taxon>
    </lineage>
</organism>
<feature type="signal peptide" evidence="1">
    <location>
        <begin position="1"/>
        <end position="18"/>
    </location>
</feature>
<name>A0ABR3RFQ7_9PLEO</name>
<evidence type="ECO:0000256" key="1">
    <source>
        <dbReference type="SAM" id="SignalP"/>
    </source>
</evidence>
<evidence type="ECO:0000313" key="3">
    <source>
        <dbReference type="Proteomes" id="UP001521222"/>
    </source>
</evidence>
<gene>
    <name evidence="2" type="ORF">SLS59_004375</name>
</gene>
<protein>
    <recommendedName>
        <fullName evidence="4">Celp0028 effector like protein</fullName>
    </recommendedName>
</protein>
<accession>A0ABR3RFQ7</accession>
<keyword evidence="3" id="KW-1185">Reference proteome</keyword>
<sequence>MHFNQVLALASSVALVAAAPAPIPVGVDDVILYGKDGRFTMMKRDDLEELKKLHESGIAPPKPSYLDDTLITLPVNETKKSESNLKKRATSLIIPNPHSRFLGWDVQTSQVVQGAPTTITISTGYSITNSISVSQGATFTLVKDFLQATMSIDYSTSWQTSQTQQFSAAVPAGKYGAFVTNAWTNRESGNVWEGTIGGEGSLTYYQADSFESKSYGDLSWVDGVISLCVRDTFPLPRCLGEGTL</sequence>
<feature type="chain" id="PRO_5046932817" description="Celp0028 effector like protein" evidence="1">
    <location>
        <begin position="19"/>
        <end position="244"/>
    </location>
</feature>
<dbReference type="EMBL" id="JAKIXB020000012">
    <property type="protein sequence ID" value="KAL1603279.1"/>
    <property type="molecule type" value="Genomic_DNA"/>
</dbReference>
<reference evidence="2 3" key="1">
    <citation type="submission" date="2024-02" db="EMBL/GenBank/DDBJ databases">
        <title>De novo assembly and annotation of 12 fungi associated with fruit tree decline syndrome in Ontario, Canada.</title>
        <authorList>
            <person name="Sulman M."/>
            <person name="Ellouze W."/>
            <person name="Ilyukhin E."/>
        </authorList>
    </citation>
    <scope>NUCLEOTIDE SEQUENCE [LARGE SCALE GENOMIC DNA]</scope>
    <source>
        <strain evidence="2 3">M97-236</strain>
    </source>
</reference>
<keyword evidence="1" id="KW-0732">Signal</keyword>